<dbReference type="InterPro" id="IPR050712">
    <property type="entry name" value="NAD(P)H-dep_reductase"/>
</dbReference>
<gene>
    <name evidence="2" type="ORF">C5O00_11175</name>
</gene>
<dbReference type="InterPro" id="IPR029039">
    <property type="entry name" value="Flavoprotein-like_sf"/>
</dbReference>
<dbReference type="GO" id="GO:0005829">
    <property type="term" value="C:cytosol"/>
    <property type="evidence" value="ECO:0007669"/>
    <property type="project" value="TreeGrafter"/>
</dbReference>
<feature type="domain" description="NADPH-dependent FMN reductase-like" evidence="1">
    <location>
        <begin position="3"/>
        <end position="134"/>
    </location>
</feature>
<dbReference type="PANTHER" id="PTHR30543">
    <property type="entry name" value="CHROMATE REDUCTASE"/>
    <property type="match status" value="1"/>
</dbReference>
<evidence type="ECO:0000313" key="2">
    <source>
        <dbReference type="EMBL" id="AVI51692.1"/>
    </source>
</evidence>
<dbReference type="PANTHER" id="PTHR30543:SF21">
    <property type="entry name" value="NAD(P)H-DEPENDENT FMN REDUCTASE LOT6"/>
    <property type="match status" value="1"/>
</dbReference>
<evidence type="ECO:0000259" key="1">
    <source>
        <dbReference type="Pfam" id="PF03358"/>
    </source>
</evidence>
<dbReference type="KEGG" id="aue:C5O00_11175"/>
<dbReference type="AlphaFoldDB" id="A0A2S0HYF5"/>
<dbReference type="Gene3D" id="3.40.50.360">
    <property type="match status" value="1"/>
</dbReference>
<dbReference type="InterPro" id="IPR005025">
    <property type="entry name" value="FMN_Rdtase-like_dom"/>
</dbReference>
<organism evidence="2 3">
    <name type="scientific">Pukyongia salina</name>
    <dbReference type="NCBI Taxonomy" id="2094025"/>
    <lineage>
        <taxon>Bacteria</taxon>
        <taxon>Pseudomonadati</taxon>
        <taxon>Bacteroidota</taxon>
        <taxon>Flavobacteriia</taxon>
        <taxon>Flavobacteriales</taxon>
        <taxon>Flavobacteriaceae</taxon>
        <taxon>Pukyongia</taxon>
    </lineage>
</organism>
<dbReference type="SUPFAM" id="SSF52218">
    <property type="entry name" value="Flavoproteins"/>
    <property type="match status" value="1"/>
</dbReference>
<keyword evidence="3" id="KW-1185">Reference proteome</keyword>
<reference evidence="2 3" key="1">
    <citation type="submission" date="2018-02" db="EMBL/GenBank/DDBJ databases">
        <title>Genomic analysis of the strain RR4-38 isolated from a seawater recirculating aquaculture system.</title>
        <authorList>
            <person name="Kim Y.-S."/>
            <person name="Jang Y.H."/>
            <person name="Kim K.-H."/>
        </authorList>
    </citation>
    <scope>NUCLEOTIDE SEQUENCE [LARGE SCALE GENOMIC DNA]</scope>
    <source>
        <strain evidence="2 3">RR4-38</strain>
    </source>
</reference>
<dbReference type="GO" id="GO:0016491">
    <property type="term" value="F:oxidoreductase activity"/>
    <property type="evidence" value="ECO:0007669"/>
    <property type="project" value="InterPro"/>
</dbReference>
<dbReference type="RefSeq" id="WP_105216932.1">
    <property type="nucleotide sequence ID" value="NZ_CP027062.1"/>
</dbReference>
<accession>A0A2S0HYF5</accession>
<sequence length="179" mass="19995">MKKIIAFAGSNSSTSINHKLVSYVVNSIKDHEINLIKLVDYPLPIFSEDLEKEEGYPKQLSRLLDEIKAHDALIISVNEHNGGPSAFFKNVLDWLSRIEYKFLEGKKVLLLSTSTGKRGALSSLQYTQGVLPRYNAEIVTSMPFPSFSSNFSLETNTVTNDELSAQLHSEVNSFLDALK</sequence>
<dbReference type="OrthoDB" id="5767802at2"/>
<dbReference type="Pfam" id="PF03358">
    <property type="entry name" value="FMN_red"/>
    <property type="match status" value="1"/>
</dbReference>
<evidence type="ECO:0000313" key="3">
    <source>
        <dbReference type="Proteomes" id="UP000238442"/>
    </source>
</evidence>
<dbReference type="GO" id="GO:0010181">
    <property type="term" value="F:FMN binding"/>
    <property type="evidence" value="ECO:0007669"/>
    <property type="project" value="TreeGrafter"/>
</dbReference>
<name>A0A2S0HYF5_9FLAO</name>
<dbReference type="Proteomes" id="UP000238442">
    <property type="component" value="Chromosome"/>
</dbReference>
<protein>
    <submittedName>
        <fullName evidence="2">NADPH-dependent FMN reductase</fullName>
    </submittedName>
</protein>
<dbReference type="EMBL" id="CP027062">
    <property type="protein sequence ID" value="AVI51692.1"/>
    <property type="molecule type" value="Genomic_DNA"/>
</dbReference>
<proteinExistence type="predicted"/>